<dbReference type="AlphaFoldDB" id="A0AAE0YQM9"/>
<protein>
    <submittedName>
        <fullName evidence="2">Uncharacterized protein</fullName>
    </submittedName>
</protein>
<dbReference type="EMBL" id="JAWDGP010005730">
    <property type="protein sequence ID" value="KAK3752946.1"/>
    <property type="molecule type" value="Genomic_DNA"/>
</dbReference>
<dbReference type="Proteomes" id="UP001283361">
    <property type="component" value="Unassembled WGS sequence"/>
</dbReference>
<name>A0AAE0YQM9_9GAST</name>
<keyword evidence="3" id="KW-1185">Reference proteome</keyword>
<sequence length="77" mass="8860">MRVVGKFSRTRGREDRAGRPSTHSEFWCQEVAEQLCCRGFNDTASSFIFQSLTSGSRKKLGQTRSPRVPFHHDSHLY</sequence>
<evidence type="ECO:0000313" key="3">
    <source>
        <dbReference type="Proteomes" id="UP001283361"/>
    </source>
</evidence>
<organism evidence="2 3">
    <name type="scientific">Elysia crispata</name>
    <name type="common">lettuce slug</name>
    <dbReference type="NCBI Taxonomy" id="231223"/>
    <lineage>
        <taxon>Eukaryota</taxon>
        <taxon>Metazoa</taxon>
        <taxon>Spiralia</taxon>
        <taxon>Lophotrochozoa</taxon>
        <taxon>Mollusca</taxon>
        <taxon>Gastropoda</taxon>
        <taxon>Heterobranchia</taxon>
        <taxon>Euthyneura</taxon>
        <taxon>Panpulmonata</taxon>
        <taxon>Sacoglossa</taxon>
        <taxon>Placobranchoidea</taxon>
        <taxon>Plakobranchidae</taxon>
        <taxon>Elysia</taxon>
    </lineage>
</organism>
<evidence type="ECO:0000313" key="2">
    <source>
        <dbReference type="EMBL" id="KAK3752946.1"/>
    </source>
</evidence>
<feature type="region of interest" description="Disordered" evidence="1">
    <location>
        <begin position="1"/>
        <end position="20"/>
    </location>
</feature>
<accession>A0AAE0YQM9</accession>
<feature type="region of interest" description="Disordered" evidence="1">
    <location>
        <begin position="55"/>
        <end position="77"/>
    </location>
</feature>
<reference evidence="2" key="1">
    <citation type="journal article" date="2023" name="G3 (Bethesda)">
        <title>A reference genome for the long-term kleptoplast-retaining sea slug Elysia crispata morphotype clarki.</title>
        <authorList>
            <person name="Eastman K.E."/>
            <person name="Pendleton A.L."/>
            <person name="Shaikh M.A."/>
            <person name="Suttiyut T."/>
            <person name="Ogas R."/>
            <person name="Tomko P."/>
            <person name="Gavelis G."/>
            <person name="Widhalm J.R."/>
            <person name="Wisecaver J.H."/>
        </authorList>
    </citation>
    <scope>NUCLEOTIDE SEQUENCE</scope>
    <source>
        <strain evidence="2">ECLA1</strain>
    </source>
</reference>
<proteinExistence type="predicted"/>
<comment type="caution">
    <text evidence="2">The sequence shown here is derived from an EMBL/GenBank/DDBJ whole genome shotgun (WGS) entry which is preliminary data.</text>
</comment>
<gene>
    <name evidence="2" type="ORF">RRG08_021190</name>
</gene>
<evidence type="ECO:0000256" key="1">
    <source>
        <dbReference type="SAM" id="MobiDB-lite"/>
    </source>
</evidence>